<evidence type="ECO:0000313" key="16">
    <source>
        <dbReference type="Proteomes" id="UP000308768"/>
    </source>
</evidence>
<feature type="domain" description="Btz" evidence="14">
    <location>
        <begin position="136"/>
        <end position="340"/>
    </location>
</feature>
<evidence type="ECO:0000256" key="1">
    <source>
        <dbReference type="ARBA" id="ARBA00004123"/>
    </source>
</evidence>
<evidence type="ECO:0000256" key="8">
    <source>
        <dbReference type="ARBA" id="ARBA00022845"/>
    </source>
</evidence>
<evidence type="ECO:0000256" key="7">
    <source>
        <dbReference type="ARBA" id="ARBA00022816"/>
    </source>
</evidence>
<keyword evidence="16" id="KW-1185">Reference proteome</keyword>
<evidence type="ECO:0000256" key="5">
    <source>
        <dbReference type="ARBA" id="ARBA00022490"/>
    </source>
</evidence>
<keyword evidence="10" id="KW-0866">Nonsense-mediated mRNA decay</keyword>
<comment type="subcellular location">
    <subcellularLocation>
        <location evidence="2">Cytoplasm</location>
    </subcellularLocation>
    <subcellularLocation>
        <location evidence="1">Nucleus</location>
    </subcellularLocation>
</comment>
<dbReference type="GO" id="GO:0003729">
    <property type="term" value="F:mRNA binding"/>
    <property type="evidence" value="ECO:0007669"/>
    <property type="project" value="InterPro"/>
</dbReference>
<feature type="compositionally biased region" description="Polar residues" evidence="13">
    <location>
        <begin position="488"/>
        <end position="501"/>
    </location>
</feature>
<dbReference type="OrthoDB" id="5413466at2759"/>
<dbReference type="GO" id="GO:0005737">
    <property type="term" value="C:cytoplasm"/>
    <property type="evidence" value="ECO:0007669"/>
    <property type="project" value="UniProtKB-SubCell"/>
</dbReference>
<dbReference type="GO" id="GO:0006397">
    <property type="term" value="P:mRNA processing"/>
    <property type="evidence" value="ECO:0007669"/>
    <property type="project" value="UniProtKB-KW"/>
</dbReference>
<name>A0A4U0XH43_9PEZI</name>
<keyword evidence="6" id="KW-0507">mRNA processing</keyword>
<keyword evidence="12" id="KW-0539">Nucleus</keyword>
<feature type="compositionally biased region" description="Polar residues" evidence="13">
    <location>
        <begin position="350"/>
        <end position="361"/>
    </location>
</feature>
<evidence type="ECO:0000259" key="14">
    <source>
        <dbReference type="SMART" id="SM01044"/>
    </source>
</evidence>
<evidence type="ECO:0000313" key="15">
    <source>
        <dbReference type="EMBL" id="TKA73975.1"/>
    </source>
</evidence>
<dbReference type="STRING" id="331657.A0A4U0XH43"/>
<evidence type="ECO:0000256" key="6">
    <source>
        <dbReference type="ARBA" id="ARBA00022664"/>
    </source>
</evidence>
<evidence type="ECO:0000256" key="11">
    <source>
        <dbReference type="ARBA" id="ARBA00023187"/>
    </source>
</evidence>
<evidence type="ECO:0000256" key="10">
    <source>
        <dbReference type="ARBA" id="ARBA00023161"/>
    </source>
</evidence>
<comment type="caution">
    <text evidence="15">The sequence shown here is derived from an EMBL/GenBank/DDBJ whole genome shotgun (WGS) entry which is preliminary data.</text>
</comment>
<dbReference type="SMART" id="SM01044">
    <property type="entry name" value="Btz"/>
    <property type="match status" value="1"/>
</dbReference>
<evidence type="ECO:0000256" key="2">
    <source>
        <dbReference type="ARBA" id="ARBA00004496"/>
    </source>
</evidence>
<comment type="similarity">
    <text evidence="3">Belongs to the CASC3 family.</text>
</comment>
<keyword evidence="9" id="KW-0694">RNA-binding</keyword>
<dbReference type="GO" id="GO:0051028">
    <property type="term" value="P:mRNA transport"/>
    <property type="evidence" value="ECO:0007669"/>
    <property type="project" value="UniProtKB-KW"/>
</dbReference>
<dbReference type="GO" id="GO:0006417">
    <property type="term" value="P:regulation of translation"/>
    <property type="evidence" value="ECO:0007669"/>
    <property type="project" value="UniProtKB-KW"/>
</dbReference>
<protein>
    <recommendedName>
        <fullName evidence="14">Btz domain-containing protein</fullName>
    </recommendedName>
</protein>
<dbReference type="AlphaFoldDB" id="A0A4U0XH43"/>
<evidence type="ECO:0000256" key="9">
    <source>
        <dbReference type="ARBA" id="ARBA00022884"/>
    </source>
</evidence>
<keyword evidence="8" id="KW-0810">Translation regulation</keyword>
<evidence type="ECO:0000256" key="4">
    <source>
        <dbReference type="ARBA" id="ARBA00022448"/>
    </source>
</evidence>
<keyword evidence="5" id="KW-0963">Cytoplasm</keyword>
<feature type="region of interest" description="Disordered" evidence="13">
    <location>
        <begin position="316"/>
        <end position="361"/>
    </location>
</feature>
<dbReference type="EMBL" id="NAJN01000394">
    <property type="protein sequence ID" value="TKA73975.1"/>
    <property type="molecule type" value="Genomic_DNA"/>
</dbReference>
<gene>
    <name evidence="15" type="ORF">B0A49_05111</name>
</gene>
<feature type="compositionally biased region" description="Acidic residues" evidence="13">
    <location>
        <begin position="41"/>
        <end position="62"/>
    </location>
</feature>
<feature type="compositionally biased region" description="Pro residues" evidence="13">
    <location>
        <begin position="90"/>
        <end position="99"/>
    </location>
</feature>
<keyword evidence="11" id="KW-0508">mRNA splicing</keyword>
<dbReference type="GO" id="GO:0008380">
    <property type="term" value="P:RNA splicing"/>
    <property type="evidence" value="ECO:0007669"/>
    <property type="project" value="UniProtKB-KW"/>
</dbReference>
<feature type="region of interest" description="Disordered" evidence="13">
    <location>
        <begin position="160"/>
        <end position="196"/>
    </location>
</feature>
<evidence type="ECO:0000256" key="3">
    <source>
        <dbReference type="ARBA" id="ARBA00009548"/>
    </source>
</evidence>
<proteinExistence type="inferred from homology"/>
<evidence type="ECO:0000256" key="13">
    <source>
        <dbReference type="SAM" id="MobiDB-lite"/>
    </source>
</evidence>
<accession>A0A4U0XH43</accession>
<feature type="compositionally biased region" description="Polar residues" evidence="13">
    <location>
        <begin position="324"/>
        <end position="335"/>
    </location>
</feature>
<keyword evidence="7" id="KW-0509">mRNA transport</keyword>
<dbReference type="InterPro" id="IPR018545">
    <property type="entry name" value="Btz_dom"/>
</dbReference>
<dbReference type="Proteomes" id="UP000308768">
    <property type="component" value="Unassembled WGS sequence"/>
</dbReference>
<feature type="compositionally biased region" description="Acidic residues" evidence="13">
    <location>
        <begin position="18"/>
        <end position="33"/>
    </location>
</feature>
<reference evidence="15 16" key="1">
    <citation type="submission" date="2017-03" db="EMBL/GenBank/DDBJ databases">
        <title>Genomes of endolithic fungi from Antarctica.</title>
        <authorList>
            <person name="Coleine C."/>
            <person name="Masonjones S."/>
            <person name="Stajich J.E."/>
        </authorList>
    </citation>
    <scope>NUCLEOTIDE SEQUENCE [LARGE SCALE GENOMIC DNA]</scope>
    <source>
        <strain evidence="15 16">CCFEE 5187</strain>
    </source>
</reference>
<organism evidence="15 16">
    <name type="scientific">Cryomyces minteri</name>
    <dbReference type="NCBI Taxonomy" id="331657"/>
    <lineage>
        <taxon>Eukaryota</taxon>
        <taxon>Fungi</taxon>
        <taxon>Dikarya</taxon>
        <taxon>Ascomycota</taxon>
        <taxon>Pezizomycotina</taxon>
        <taxon>Dothideomycetes</taxon>
        <taxon>Dothideomycetes incertae sedis</taxon>
        <taxon>Cryomyces</taxon>
    </lineage>
</organism>
<feature type="compositionally biased region" description="Basic and acidic residues" evidence="13">
    <location>
        <begin position="160"/>
        <end position="175"/>
    </location>
</feature>
<evidence type="ECO:0000256" key="12">
    <source>
        <dbReference type="ARBA" id="ARBA00023242"/>
    </source>
</evidence>
<dbReference type="GO" id="GO:0000184">
    <property type="term" value="P:nuclear-transcribed mRNA catabolic process, nonsense-mediated decay"/>
    <property type="evidence" value="ECO:0007669"/>
    <property type="project" value="UniProtKB-KW"/>
</dbReference>
<feature type="region of interest" description="Disordered" evidence="13">
    <location>
        <begin position="1"/>
        <end position="107"/>
    </location>
</feature>
<sequence>MPSRGLKNLVSRRRRTEEGEDEGFVVDVAEDSMSEGSILSDVDEDADADADDSNLSETDDTEAAAPEPVGNGTTKEKRDKKSRARAPSKPKAPPVPPLDAPFTPIADTEAMMDGLKIREQSAGTRGTAYEDMGEDDAQDVVDAPAGAAPTGPKHETLVDRRRREHEEYKKKRDADPTFTPNRGNFFMHDHRSAAPGQNGFRPYGGGGGRGRGGPASLSRGAIGGPFSPAKYAFLLTHHPVGGTPSSSHVVPYYLPSVSTAVPFRVSHVPPGFRKSITGRSLIRNDPFPNTYPSQMAQAVDAADAPWAHDLHETLIEPQPKPAATQRQQVDSPMNVSSSSGPSSTRLAPPSSKSTPTARSFSKTTHIGNVQVRVFLVGMKTPVTFAGVPVKQHTRLPNHRPPLRRDKPVRVSLPGLPARYIFPSVDRSFIFIPRALRPNQQFGRGRGRGSFSYGGYSSRRTSAYGGSVYSPSVAMSRRSSLAHEVSRENVISPTGSSANRRQSGALGDVGRPVVRLPPGVQQYPSNGSPVYPQPVTGSGIPTMAQRPSYPLPQNPTFRENWPAQIPMHQPRPQKTISVTGIESPASLSFHAPQQQEQQPFHHQVPVHMNGSTEPPVHYSQQRQMSFPTQLSGETPLSNIPERAINAQPFQPPQLAYQQQVYYPPITYAGQPAYYYPAPNVQQAHYATAGPAGPAAGPMPVFIPPPQQQAAYMMPAPVMAPPAPQISETPAGPTQSAPVAHEVNGMVYYYDPSQVQYPPAEGYVPASLGYTMPGMGGTMTPSPDGYYYSQVPAEPVYYQAQ</sequence>
<dbReference type="GO" id="GO:0035145">
    <property type="term" value="C:exon-exon junction complex"/>
    <property type="evidence" value="ECO:0007669"/>
    <property type="project" value="InterPro"/>
</dbReference>
<feature type="region of interest" description="Disordered" evidence="13">
    <location>
        <begin position="486"/>
        <end position="512"/>
    </location>
</feature>
<dbReference type="Pfam" id="PF09405">
    <property type="entry name" value="Btz"/>
    <property type="match status" value="1"/>
</dbReference>
<keyword evidence="4" id="KW-0813">Transport</keyword>